<evidence type="ECO:0000313" key="2">
    <source>
        <dbReference type="EMBL" id="EEO30888.1"/>
    </source>
</evidence>
<feature type="region of interest" description="Disordered" evidence="1">
    <location>
        <begin position="28"/>
        <end position="58"/>
    </location>
</feature>
<evidence type="ECO:0000313" key="3">
    <source>
        <dbReference type="Proteomes" id="UP000005089"/>
    </source>
</evidence>
<proteinExistence type="predicted"/>
<gene>
    <name evidence="2" type="ORF">OFBG_01916</name>
</gene>
<protein>
    <submittedName>
        <fullName evidence="2">Uncharacterized protein</fullName>
    </submittedName>
</protein>
<feature type="compositionally biased region" description="Basic and acidic residues" evidence="1">
    <location>
        <begin position="40"/>
        <end position="58"/>
    </location>
</feature>
<dbReference type="HOGENOM" id="CLU_2975033_0_0_4"/>
<name>C3XCG2_OXAFO</name>
<dbReference type="GeneID" id="77136157"/>
<dbReference type="RefSeq" id="WP_005882435.1">
    <property type="nucleotide sequence ID" value="NZ_CP019430.1"/>
</dbReference>
<dbReference type="EMBL" id="GG658170">
    <property type="protein sequence ID" value="EEO30888.1"/>
    <property type="molecule type" value="Genomic_DNA"/>
</dbReference>
<evidence type="ECO:0000256" key="1">
    <source>
        <dbReference type="SAM" id="MobiDB-lite"/>
    </source>
</evidence>
<dbReference type="Proteomes" id="UP000005089">
    <property type="component" value="Unassembled WGS sequence"/>
</dbReference>
<reference evidence="2 3" key="1">
    <citation type="submission" date="2009-02" db="EMBL/GenBank/DDBJ databases">
        <title>The Genome Sequence of Oxalobacter formigenes OXCC13.</title>
        <authorList>
            <consortium name="The Broad Institute Genome Sequencing Platform"/>
            <person name="Ward D."/>
            <person name="Young S.K."/>
            <person name="Kodira C.D."/>
            <person name="Zeng Q."/>
            <person name="Koehrsen M."/>
            <person name="Alvarado L."/>
            <person name="Berlin A."/>
            <person name="Borenstein D."/>
            <person name="Chen Z."/>
            <person name="Engels R."/>
            <person name="Freedman E."/>
            <person name="Gellesch M."/>
            <person name="Goldberg J."/>
            <person name="Griggs A."/>
            <person name="Gujja S."/>
            <person name="Heiman D."/>
            <person name="Hepburn T."/>
            <person name="Howarth C."/>
            <person name="Jen D."/>
            <person name="Larson L."/>
            <person name="Lewis B."/>
            <person name="Mehta T."/>
            <person name="Park D."/>
            <person name="Pearson M."/>
            <person name="Roberts A."/>
            <person name="Saif S."/>
            <person name="Shea T."/>
            <person name="Shenoy N."/>
            <person name="Sisk P."/>
            <person name="Stolte C."/>
            <person name="Sykes S."/>
            <person name="Walk T."/>
            <person name="White J."/>
            <person name="Yandava C."/>
            <person name="Allison M.J."/>
            <person name="Lander E."/>
            <person name="Nusbaum C."/>
            <person name="Galagan J."/>
            <person name="Birren B."/>
        </authorList>
    </citation>
    <scope>NUCLEOTIDE SEQUENCE [LARGE SCALE GENOMIC DNA]</scope>
    <source>
        <strain evidence="2 3">OXCC13</strain>
    </source>
</reference>
<accession>C3XCG2</accession>
<dbReference type="AlphaFoldDB" id="C3XCG2"/>
<organism evidence="2 3">
    <name type="scientific">Oxalobacter formigenes OXCC13</name>
    <dbReference type="NCBI Taxonomy" id="556269"/>
    <lineage>
        <taxon>Bacteria</taxon>
        <taxon>Pseudomonadati</taxon>
        <taxon>Pseudomonadota</taxon>
        <taxon>Betaproteobacteria</taxon>
        <taxon>Burkholderiales</taxon>
        <taxon>Oxalobacteraceae</taxon>
        <taxon>Oxalobacter</taxon>
    </lineage>
</organism>
<keyword evidence="3" id="KW-1185">Reference proteome</keyword>
<sequence>MPDTKKAVKDNQDDLKSIDDYLDEALEETFPASDPVAISRPDKKTPLNRDRNKETGLQ</sequence>